<gene>
    <name evidence="2" type="ORF">A2639_02415</name>
</gene>
<dbReference type="EMBL" id="MHOL01000004">
    <property type="protein sequence ID" value="OGZ63273.1"/>
    <property type="molecule type" value="Genomic_DNA"/>
</dbReference>
<evidence type="ECO:0000256" key="1">
    <source>
        <dbReference type="SAM" id="Phobius"/>
    </source>
</evidence>
<accession>A0A1G2HLD7</accession>
<keyword evidence="1" id="KW-0472">Membrane</keyword>
<keyword evidence="1" id="KW-0812">Transmembrane</keyword>
<reference evidence="2 3" key="1">
    <citation type="journal article" date="2016" name="Nat. Commun.">
        <title>Thousands of microbial genomes shed light on interconnected biogeochemical processes in an aquifer system.</title>
        <authorList>
            <person name="Anantharaman K."/>
            <person name="Brown C.T."/>
            <person name="Hug L.A."/>
            <person name="Sharon I."/>
            <person name="Castelle C.J."/>
            <person name="Probst A.J."/>
            <person name="Thomas B.C."/>
            <person name="Singh A."/>
            <person name="Wilkins M.J."/>
            <person name="Karaoz U."/>
            <person name="Brodie E.L."/>
            <person name="Williams K.H."/>
            <person name="Hubbard S.S."/>
            <person name="Banfield J.F."/>
        </authorList>
    </citation>
    <scope>NUCLEOTIDE SEQUENCE [LARGE SCALE GENOMIC DNA]</scope>
</reference>
<dbReference type="InterPro" id="IPR043993">
    <property type="entry name" value="T4SS_pilin"/>
</dbReference>
<organism evidence="2 3">
    <name type="scientific">Candidatus Staskawiczbacteria bacterium RIFCSPHIGHO2_01_FULL_34_27</name>
    <dbReference type="NCBI Taxonomy" id="1802199"/>
    <lineage>
        <taxon>Bacteria</taxon>
        <taxon>Candidatus Staskawicziibacteriota</taxon>
    </lineage>
</organism>
<evidence type="ECO:0000313" key="2">
    <source>
        <dbReference type="EMBL" id="OGZ63273.1"/>
    </source>
</evidence>
<keyword evidence="1" id="KW-1133">Transmembrane helix</keyword>
<name>A0A1G2HLD7_9BACT</name>
<proteinExistence type="predicted"/>
<dbReference type="Pfam" id="PF18895">
    <property type="entry name" value="T4SS_pilin"/>
    <property type="match status" value="1"/>
</dbReference>
<feature type="transmembrane region" description="Helical" evidence="1">
    <location>
        <begin position="46"/>
        <end position="69"/>
    </location>
</feature>
<dbReference type="Proteomes" id="UP000178991">
    <property type="component" value="Unassembled WGS sequence"/>
</dbReference>
<dbReference type="AlphaFoldDB" id="A0A1G2HLD7"/>
<feature type="transmembrane region" description="Helical" evidence="1">
    <location>
        <begin position="81"/>
        <end position="102"/>
    </location>
</feature>
<comment type="caution">
    <text evidence="2">The sequence shown here is derived from an EMBL/GenBank/DDBJ whole genome shotgun (WGS) entry which is preliminary data.</text>
</comment>
<protein>
    <submittedName>
        <fullName evidence="2">Uncharacterized protein</fullName>
    </submittedName>
</protein>
<evidence type="ECO:0000313" key="3">
    <source>
        <dbReference type="Proteomes" id="UP000178991"/>
    </source>
</evidence>
<sequence>MNKKLIVSSISILLVLPILTLAYVTPPPPGSGYTFEQVVQGAFNIIWPILAAATAVIFLIAAFMFVTSQGDPTKVAAARQAVIWGVVGLIAAIISFSMPNIIRVLSGL</sequence>